<comment type="caution">
    <text evidence="3">The sequence shown here is derived from an EMBL/GenBank/DDBJ whole genome shotgun (WGS) entry which is preliminary data.</text>
</comment>
<dbReference type="InterPro" id="IPR007349">
    <property type="entry name" value="DUF418"/>
</dbReference>
<feature type="transmembrane region" description="Helical" evidence="1">
    <location>
        <begin position="295"/>
        <end position="313"/>
    </location>
</feature>
<dbReference type="RefSeq" id="WP_138551923.1">
    <property type="nucleotide sequence ID" value="NZ_PNCH01000031.1"/>
</dbReference>
<dbReference type="Proteomes" id="UP000310249">
    <property type="component" value="Unassembled WGS sequence"/>
</dbReference>
<feature type="transmembrane region" description="Helical" evidence="1">
    <location>
        <begin position="186"/>
        <end position="207"/>
    </location>
</feature>
<keyword evidence="1" id="KW-1133">Transmembrane helix</keyword>
<feature type="transmembrane region" description="Helical" evidence="1">
    <location>
        <begin position="46"/>
        <end position="72"/>
    </location>
</feature>
<feature type="transmembrane region" description="Helical" evidence="1">
    <location>
        <begin position="84"/>
        <end position="104"/>
    </location>
</feature>
<dbReference type="InterPro" id="IPR052529">
    <property type="entry name" value="Bact_Transport_Assoc"/>
</dbReference>
<reference evidence="3 4" key="1">
    <citation type="submission" date="2018-01" db="EMBL/GenBank/DDBJ databases">
        <authorList>
            <person name="Paulsen S."/>
            <person name="Gram L.K."/>
        </authorList>
    </citation>
    <scope>NUCLEOTIDE SEQUENCE [LARGE SCALE GENOMIC DNA]</scope>
    <source>
        <strain evidence="3 4">S2676</strain>
    </source>
</reference>
<sequence length="366" mass="41683">MLRNPFIDSVRGFALLGLSLTNLFFMANFSYGYIPPVDTELFEQVLSFLTTVLADGRFRTLFCLVFGAALLIQFKRYEHSTHRLFPIKTRLCILALFGILHGYLLWPGDILLNYALSGLLALMWLESKQRLFAAGLLTVLPVGLLVVLSYLVREPAIDRTSVEYAIVMDTLPLTYNELLSQNMSNFTMMILLIPIATLWNTLGLMLLGMELYERGWFTQKILLSRKWLWAAWWASICISLLLWLVKESVIGQVLETVNWLAAIPMALCYLVLLQAINRNIPTLSGMLAIVGRYSLTLYLTQTVIGISFFHFVFPDSRLSFTRVDYFLFFLNLTLGQVILAILLDRAKKSGPAEYILKRCVGYLSRA</sequence>
<dbReference type="Pfam" id="PF04235">
    <property type="entry name" value="DUF418"/>
    <property type="match status" value="1"/>
</dbReference>
<dbReference type="PANTHER" id="PTHR30590:SF2">
    <property type="entry name" value="INNER MEMBRANE PROTEIN"/>
    <property type="match status" value="1"/>
</dbReference>
<dbReference type="AlphaFoldDB" id="A0A5S3WU81"/>
<accession>A0A5S3WU81</accession>
<feature type="transmembrane region" description="Helical" evidence="1">
    <location>
        <begin position="227"/>
        <end position="245"/>
    </location>
</feature>
<feature type="transmembrane region" description="Helical" evidence="1">
    <location>
        <begin position="132"/>
        <end position="152"/>
    </location>
</feature>
<feature type="transmembrane region" description="Helical" evidence="1">
    <location>
        <begin position="12"/>
        <end position="34"/>
    </location>
</feature>
<name>A0A5S3WU81_9GAMM</name>
<proteinExistence type="predicted"/>
<protein>
    <recommendedName>
        <fullName evidence="2">DUF418 domain-containing protein</fullName>
    </recommendedName>
</protein>
<evidence type="ECO:0000313" key="4">
    <source>
        <dbReference type="Proteomes" id="UP000310249"/>
    </source>
</evidence>
<keyword evidence="1" id="KW-0812">Transmembrane</keyword>
<evidence type="ECO:0000256" key="1">
    <source>
        <dbReference type="SAM" id="Phobius"/>
    </source>
</evidence>
<feature type="transmembrane region" description="Helical" evidence="1">
    <location>
        <begin position="257"/>
        <end position="275"/>
    </location>
</feature>
<keyword evidence="1" id="KW-0472">Membrane</keyword>
<evidence type="ECO:0000259" key="2">
    <source>
        <dbReference type="Pfam" id="PF04235"/>
    </source>
</evidence>
<dbReference type="EMBL" id="PNCI01000001">
    <property type="protein sequence ID" value="TMP33183.1"/>
    <property type="molecule type" value="Genomic_DNA"/>
</dbReference>
<organism evidence="3 4">
    <name type="scientific">Pseudoalteromonas rubra</name>
    <dbReference type="NCBI Taxonomy" id="43658"/>
    <lineage>
        <taxon>Bacteria</taxon>
        <taxon>Pseudomonadati</taxon>
        <taxon>Pseudomonadota</taxon>
        <taxon>Gammaproteobacteria</taxon>
        <taxon>Alteromonadales</taxon>
        <taxon>Pseudoalteromonadaceae</taxon>
        <taxon>Pseudoalteromonas</taxon>
    </lineage>
</organism>
<evidence type="ECO:0000313" key="3">
    <source>
        <dbReference type="EMBL" id="TMP33183.1"/>
    </source>
</evidence>
<dbReference type="OrthoDB" id="9807744at2"/>
<dbReference type="PANTHER" id="PTHR30590">
    <property type="entry name" value="INNER MEMBRANE PROTEIN"/>
    <property type="match status" value="1"/>
</dbReference>
<reference evidence="4" key="2">
    <citation type="submission" date="2019-06" db="EMBL/GenBank/DDBJ databases">
        <title>Co-occurence of chitin degradation, pigmentation and bioactivity in marine Pseudoalteromonas.</title>
        <authorList>
            <person name="Sonnenschein E.C."/>
            <person name="Bech P.K."/>
        </authorList>
    </citation>
    <scope>NUCLEOTIDE SEQUENCE [LARGE SCALE GENOMIC DNA]</scope>
    <source>
        <strain evidence="4">S2676</strain>
    </source>
</reference>
<feature type="transmembrane region" description="Helical" evidence="1">
    <location>
        <begin position="325"/>
        <end position="343"/>
    </location>
</feature>
<gene>
    <name evidence="3" type="ORF">CWB99_00600</name>
</gene>
<feature type="domain" description="DUF418" evidence="2">
    <location>
        <begin position="212"/>
        <end position="359"/>
    </location>
</feature>